<organism evidence="2 3">
    <name type="scientific">Hymenobacter glaciei</name>
    <dbReference type="NCBI Taxonomy" id="877209"/>
    <lineage>
        <taxon>Bacteria</taxon>
        <taxon>Pseudomonadati</taxon>
        <taxon>Bacteroidota</taxon>
        <taxon>Cytophagia</taxon>
        <taxon>Cytophagales</taxon>
        <taxon>Hymenobacteraceae</taxon>
        <taxon>Hymenobacter</taxon>
    </lineage>
</organism>
<proteinExistence type="predicted"/>
<name>A0ABP7V0E5_9BACT</name>
<evidence type="ECO:0000313" key="2">
    <source>
        <dbReference type="EMBL" id="GAA4056524.1"/>
    </source>
</evidence>
<gene>
    <name evidence="2" type="ORF">GCM10022409_49480</name>
</gene>
<dbReference type="EMBL" id="BAABDK010000044">
    <property type="protein sequence ID" value="GAA4056524.1"/>
    <property type="molecule type" value="Genomic_DNA"/>
</dbReference>
<reference evidence="3" key="1">
    <citation type="journal article" date="2019" name="Int. J. Syst. Evol. Microbiol.">
        <title>The Global Catalogue of Microorganisms (GCM) 10K type strain sequencing project: providing services to taxonomists for standard genome sequencing and annotation.</title>
        <authorList>
            <consortium name="The Broad Institute Genomics Platform"/>
            <consortium name="The Broad Institute Genome Sequencing Center for Infectious Disease"/>
            <person name="Wu L."/>
            <person name="Ma J."/>
        </authorList>
    </citation>
    <scope>NUCLEOTIDE SEQUENCE [LARGE SCALE GENOMIC DNA]</scope>
    <source>
        <strain evidence="3">JCM 17225</strain>
    </source>
</reference>
<protein>
    <submittedName>
        <fullName evidence="2">Uncharacterized protein</fullName>
    </submittedName>
</protein>
<accession>A0ABP7V0E5</accession>
<dbReference type="Proteomes" id="UP001501469">
    <property type="component" value="Unassembled WGS sequence"/>
</dbReference>
<feature type="compositionally biased region" description="Basic residues" evidence="1">
    <location>
        <begin position="139"/>
        <end position="148"/>
    </location>
</feature>
<comment type="caution">
    <text evidence="2">The sequence shown here is derived from an EMBL/GenBank/DDBJ whole genome shotgun (WGS) entry which is preliminary data.</text>
</comment>
<feature type="region of interest" description="Disordered" evidence="1">
    <location>
        <begin position="126"/>
        <end position="152"/>
    </location>
</feature>
<keyword evidence="3" id="KW-1185">Reference proteome</keyword>
<evidence type="ECO:0000313" key="3">
    <source>
        <dbReference type="Proteomes" id="UP001501469"/>
    </source>
</evidence>
<evidence type="ECO:0000256" key="1">
    <source>
        <dbReference type="SAM" id="MobiDB-lite"/>
    </source>
</evidence>
<sequence>MVYRTREQIVSTTAHTVCRPGKPPRPRYDLYDLWKQPKYHALENELDELLEQWPAHQARAVALLAVRKAFFDNGATHWEFEAYQAELLVNLDVAARSARRRAREEYPKLAARYERNEALAEAALVERERRKQGPPTGKVPRRARRRGGPKTVHISRSVRERMLC</sequence>